<evidence type="ECO:0000256" key="2">
    <source>
        <dbReference type="ARBA" id="ARBA00010541"/>
    </source>
</evidence>
<dbReference type="Proteomes" id="UP000287374">
    <property type="component" value="Unassembled WGS sequence"/>
</dbReference>
<feature type="chain" id="PRO_5038860818" evidence="12">
    <location>
        <begin position="31"/>
        <end position="471"/>
    </location>
</feature>
<comment type="caution">
    <text evidence="14">The sequence shown here is derived from an EMBL/GenBank/DDBJ whole genome shotgun (WGS) entry which is preliminary data.</text>
</comment>
<evidence type="ECO:0000256" key="11">
    <source>
        <dbReference type="SAM" id="MobiDB-lite"/>
    </source>
</evidence>
<dbReference type="InterPro" id="IPR041489">
    <property type="entry name" value="PDZ_6"/>
</dbReference>
<dbReference type="GO" id="GO:0006515">
    <property type="term" value="P:protein quality control for misfolded or incompletely synthesized proteins"/>
    <property type="evidence" value="ECO:0007669"/>
    <property type="project" value="TreeGrafter"/>
</dbReference>
<dbReference type="InterPro" id="IPR001478">
    <property type="entry name" value="PDZ"/>
</dbReference>
<dbReference type="Gene3D" id="2.30.42.10">
    <property type="match status" value="2"/>
</dbReference>
<dbReference type="GO" id="GO:0042597">
    <property type="term" value="C:periplasmic space"/>
    <property type="evidence" value="ECO:0007669"/>
    <property type="project" value="UniProtKB-SubCell"/>
</dbReference>
<dbReference type="GO" id="GO:0004252">
    <property type="term" value="F:serine-type endopeptidase activity"/>
    <property type="evidence" value="ECO:0007669"/>
    <property type="project" value="InterPro"/>
</dbReference>
<feature type="binding site" evidence="10">
    <location>
        <begin position="223"/>
        <end position="225"/>
    </location>
    <ligand>
        <name>substrate</name>
    </ligand>
</feature>
<feature type="active site" description="Charge relay system" evidence="9">
    <location>
        <position position="116"/>
    </location>
</feature>
<comment type="subcellular location">
    <subcellularLocation>
        <location evidence="1">Periplasm</location>
    </subcellularLocation>
</comment>
<keyword evidence="4 12" id="KW-0732">Signal</keyword>
<feature type="active site" description="Charge relay system" evidence="9">
    <location>
        <position position="146"/>
    </location>
</feature>
<evidence type="ECO:0000256" key="1">
    <source>
        <dbReference type="ARBA" id="ARBA00004418"/>
    </source>
</evidence>
<dbReference type="SUPFAM" id="SSF50494">
    <property type="entry name" value="Trypsin-like serine proteases"/>
    <property type="match status" value="1"/>
</dbReference>
<dbReference type="InterPro" id="IPR011782">
    <property type="entry name" value="Pept_S1C_Do"/>
</dbReference>
<feature type="active site" description="Charge relay system" evidence="9">
    <location>
        <position position="225"/>
    </location>
</feature>
<keyword evidence="17" id="KW-1185">Reference proteome</keyword>
<dbReference type="AlphaFoldDB" id="A0A317U3I0"/>
<feature type="binding site" evidence="10">
    <location>
        <position position="146"/>
    </location>
    <ligand>
        <name>substrate</name>
    </ligand>
</feature>
<dbReference type="CDD" id="cd10839">
    <property type="entry name" value="cpPDZ1_DegP-like"/>
    <property type="match status" value="1"/>
</dbReference>
<accession>A0A317U3I0</accession>
<keyword evidence="8" id="KW-0720">Serine protease</keyword>
<dbReference type="EMBL" id="QHJG01000010">
    <property type="protein sequence ID" value="PWY56271.1"/>
    <property type="molecule type" value="Genomic_DNA"/>
</dbReference>
<reference evidence="14 16" key="1">
    <citation type="submission" date="2018-05" db="EMBL/GenBank/DDBJ databases">
        <title>Legionella qingyii sp.nov., whole genome shotgun sequence.</title>
        <authorList>
            <person name="Wu H."/>
            <person name="Zhu Q."/>
            <person name="Hu C."/>
        </authorList>
    </citation>
    <scope>NUCLEOTIDE SEQUENCE [LARGE SCALE GENOMIC DNA]</scope>
    <source>
        <strain evidence="14 16">HEB18</strain>
    </source>
</reference>
<dbReference type="InterPro" id="IPR036034">
    <property type="entry name" value="PDZ_sf"/>
</dbReference>
<evidence type="ECO:0000256" key="9">
    <source>
        <dbReference type="PIRSR" id="PIRSR611782-1"/>
    </source>
</evidence>
<evidence type="ECO:0000256" key="7">
    <source>
        <dbReference type="ARBA" id="ARBA00022801"/>
    </source>
</evidence>
<feature type="domain" description="PDZ" evidence="13">
    <location>
        <begin position="269"/>
        <end position="361"/>
    </location>
</feature>
<keyword evidence="7" id="KW-0378">Hydrolase</keyword>
<evidence type="ECO:0000256" key="5">
    <source>
        <dbReference type="ARBA" id="ARBA00022737"/>
    </source>
</evidence>
<evidence type="ECO:0000313" key="16">
    <source>
        <dbReference type="Proteomes" id="UP000247152"/>
    </source>
</evidence>
<evidence type="ECO:0000256" key="8">
    <source>
        <dbReference type="ARBA" id="ARBA00022825"/>
    </source>
</evidence>
<dbReference type="FunFam" id="2.40.10.10:FF:000001">
    <property type="entry name" value="Periplasmic serine protease DegS"/>
    <property type="match status" value="1"/>
</dbReference>
<evidence type="ECO:0000259" key="13">
    <source>
        <dbReference type="PROSITE" id="PS50106"/>
    </source>
</evidence>
<dbReference type="SUPFAM" id="SSF50156">
    <property type="entry name" value="PDZ domain-like"/>
    <property type="match status" value="2"/>
</dbReference>
<evidence type="ECO:0000313" key="15">
    <source>
        <dbReference type="EMBL" id="RUR22301.1"/>
    </source>
</evidence>
<evidence type="ECO:0000256" key="3">
    <source>
        <dbReference type="ARBA" id="ARBA00022670"/>
    </source>
</evidence>
<proteinExistence type="inferred from homology"/>
<dbReference type="NCBIfam" id="TIGR02037">
    <property type="entry name" value="degP_htrA_DO"/>
    <property type="match status" value="1"/>
</dbReference>
<evidence type="ECO:0000313" key="17">
    <source>
        <dbReference type="Proteomes" id="UP000287374"/>
    </source>
</evidence>
<keyword evidence="3 14" id="KW-0645">Protease</keyword>
<feature type="signal peptide" evidence="12">
    <location>
        <begin position="1"/>
        <end position="30"/>
    </location>
</feature>
<dbReference type="Pfam" id="PF13180">
    <property type="entry name" value="PDZ_2"/>
    <property type="match status" value="1"/>
</dbReference>
<feature type="region of interest" description="Disordered" evidence="11">
    <location>
        <begin position="65"/>
        <end position="93"/>
    </location>
</feature>
<dbReference type="PANTHER" id="PTHR22939:SF129">
    <property type="entry name" value="SERINE PROTEASE HTRA2, MITOCHONDRIAL"/>
    <property type="match status" value="1"/>
</dbReference>
<evidence type="ECO:0000256" key="10">
    <source>
        <dbReference type="PIRSR" id="PIRSR611782-2"/>
    </source>
</evidence>
<dbReference type="SMART" id="SM00228">
    <property type="entry name" value="PDZ"/>
    <property type="match status" value="2"/>
</dbReference>
<sequence length="471" mass="50098">MINLRTNNMIKHIKFIISTLLLFTASFTYAANEADAAPIPSLAPALKNIMPAIVNVAVQGYLPASATSPNSSGNDEEAQNSRQPNQTAPEKGRKFESIGSGVIVDAQNGIIITNDHVIRNANLVTITLQDGRRLKAKLIGSDSETDLAILKINATNLKSLPIGDSDQLQVGDFVVAIGNPFGLNSFGNSQSATFGIVSALKRSDLNIEGVENFIQTDAAINPGNSGGALVNTKGELIGINTAILSPYGGNVGIGFAIPINMAKDVAQQIIKFGSIHRGLMGIFVQHLTPELAHSLGYPEDFQGALVSQVNPNSPAERAGLKSGDIITQINNTKITQATQVKTTISLLRVGSNVKMVVQRDGKTISLDAVVTDIKSHEQKLQSENPFLYGLALRNFEQETPPHGNVIGVQVVGASETSAGWRAGLRPGDIIISANKAPVKDVKSLQQIAQQKKQELLVQILRGPGAMYLLII</sequence>
<keyword evidence="5" id="KW-0677">Repeat</keyword>
<evidence type="ECO:0000256" key="6">
    <source>
        <dbReference type="ARBA" id="ARBA00022764"/>
    </source>
</evidence>
<reference evidence="15 17" key="2">
    <citation type="submission" date="2018-12" db="EMBL/GenBank/DDBJ databases">
        <title>Legionella sp,whole genome shotgun sequence.</title>
        <authorList>
            <person name="Wu H."/>
        </authorList>
    </citation>
    <scope>NUCLEOTIDE SEQUENCE [LARGE SCALE GENOMIC DNA]</scope>
    <source>
        <strain evidence="17">km489</strain>
        <strain evidence="15">Km489</strain>
    </source>
</reference>
<dbReference type="InterPro" id="IPR009003">
    <property type="entry name" value="Peptidase_S1_PA"/>
</dbReference>
<name>A0A317U3I0_9GAMM</name>
<dbReference type="PRINTS" id="PR00834">
    <property type="entry name" value="PROTEASES2C"/>
</dbReference>
<dbReference type="PROSITE" id="PS50106">
    <property type="entry name" value="PDZ"/>
    <property type="match status" value="1"/>
</dbReference>
<evidence type="ECO:0000256" key="4">
    <source>
        <dbReference type="ARBA" id="ARBA00022729"/>
    </source>
</evidence>
<dbReference type="Pfam" id="PF13365">
    <property type="entry name" value="Trypsin_2"/>
    <property type="match status" value="1"/>
</dbReference>
<dbReference type="OrthoDB" id="9758917at2"/>
<protein>
    <submittedName>
        <fullName evidence="15">Do family serine endopeptidase</fullName>
    </submittedName>
    <submittedName>
        <fullName evidence="14">Protease</fullName>
    </submittedName>
</protein>
<dbReference type="PANTHER" id="PTHR22939">
    <property type="entry name" value="SERINE PROTEASE FAMILY S1C HTRA-RELATED"/>
    <property type="match status" value="1"/>
</dbReference>
<dbReference type="Proteomes" id="UP000247152">
    <property type="component" value="Unassembled WGS sequence"/>
</dbReference>
<dbReference type="EMBL" id="RZGX01000012">
    <property type="protein sequence ID" value="RUR22301.1"/>
    <property type="molecule type" value="Genomic_DNA"/>
</dbReference>
<evidence type="ECO:0000256" key="12">
    <source>
        <dbReference type="SAM" id="SignalP"/>
    </source>
</evidence>
<gene>
    <name evidence="14" type="ORF">DGG96_08000</name>
    <name evidence="15" type="ORF">ELY20_10370</name>
</gene>
<dbReference type="Pfam" id="PF17820">
    <property type="entry name" value="PDZ_6"/>
    <property type="match status" value="1"/>
</dbReference>
<feature type="binding site" evidence="10">
    <location>
        <position position="116"/>
    </location>
    <ligand>
        <name>substrate</name>
    </ligand>
</feature>
<dbReference type="Gene3D" id="2.40.10.120">
    <property type="match status" value="1"/>
</dbReference>
<dbReference type="FunFam" id="2.40.10.120:FF:000001">
    <property type="entry name" value="Periplasmic serine endoprotease DegP-like"/>
    <property type="match status" value="1"/>
</dbReference>
<organism evidence="14 16">
    <name type="scientific">Legionella qingyii</name>
    <dbReference type="NCBI Taxonomy" id="2184757"/>
    <lineage>
        <taxon>Bacteria</taxon>
        <taxon>Pseudomonadati</taxon>
        <taxon>Pseudomonadota</taxon>
        <taxon>Gammaproteobacteria</taxon>
        <taxon>Legionellales</taxon>
        <taxon>Legionellaceae</taxon>
        <taxon>Legionella</taxon>
    </lineage>
</organism>
<dbReference type="InterPro" id="IPR001940">
    <property type="entry name" value="Peptidase_S1C"/>
</dbReference>
<comment type="similarity">
    <text evidence="2">Belongs to the peptidase S1C family.</text>
</comment>
<evidence type="ECO:0000313" key="14">
    <source>
        <dbReference type="EMBL" id="PWY56271.1"/>
    </source>
</evidence>
<keyword evidence="6" id="KW-0574">Periplasm</keyword>